<comment type="caution">
    <text evidence="1">The sequence shown here is derived from an EMBL/GenBank/DDBJ whole genome shotgun (WGS) entry which is preliminary data.</text>
</comment>
<dbReference type="EMBL" id="RCHU02000007">
    <property type="protein sequence ID" value="KAL3583604.1"/>
    <property type="molecule type" value="Genomic_DNA"/>
</dbReference>
<sequence length="67" mass="7100">MRQHIQHSHAGVLDASEKEKNVDSYAAANSEKAVEGAIMQALEAARFAKVEKDIKGAGYGGGDGKKE</sequence>
<organism evidence="1 2">
    <name type="scientific">Populus alba</name>
    <name type="common">White poplar</name>
    <dbReference type="NCBI Taxonomy" id="43335"/>
    <lineage>
        <taxon>Eukaryota</taxon>
        <taxon>Viridiplantae</taxon>
        <taxon>Streptophyta</taxon>
        <taxon>Embryophyta</taxon>
        <taxon>Tracheophyta</taxon>
        <taxon>Spermatophyta</taxon>
        <taxon>Magnoliopsida</taxon>
        <taxon>eudicotyledons</taxon>
        <taxon>Gunneridae</taxon>
        <taxon>Pentapetalae</taxon>
        <taxon>rosids</taxon>
        <taxon>fabids</taxon>
        <taxon>Malpighiales</taxon>
        <taxon>Salicaceae</taxon>
        <taxon>Saliceae</taxon>
        <taxon>Populus</taxon>
    </lineage>
</organism>
<dbReference type="Proteomes" id="UP000309997">
    <property type="component" value="Unassembled WGS sequence"/>
</dbReference>
<evidence type="ECO:0000313" key="2">
    <source>
        <dbReference type="Proteomes" id="UP000309997"/>
    </source>
</evidence>
<proteinExistence type="predicted"/>
<reference evidence="1 2" key="1">
    <citation type="journal article" date="2024" name="Plant Biotechnol. J.">
        <title>Genome and CRISPR/Cas9 system of a widespread forest tree (Populus alba) in the world.</title>
        <authorList>
            <person name="Liu Y.J."/>
            <person name="Jiang P.F."/>
            <person name="Han X.M."/>
            <person name="Li X.Y."/>
            <person name="Wang H.M."/>
            <person name="Wang Y.J."/>
            <person name="Wang X.X."/>
            <person name="Zeng Q.Y."/>
        </authorList>
    </citation>
    <scope>NUCLEOTIDE SEQUENCE [LARGE SCALE GENOMIC DNA]</scope>
    <source>
        <strain evidence="2">cv. PAL-ZL1</strain>
    </source>
</reference>
<protein>
    <submittedName>
        <fullName evidence="1">Uncharacterized protein</fullName>
    </submittedName>
</protein>
<accession>A0ACC4BY37</accession>
<evidence type="ECO:0000313" key="1">
    <source>
        <dbReference type="EMBL" id="KAL3583604.1"/>
    </source>
</evidence>
<keyword evidence="2" id="KW-1185">Reference proteome</keyword>
<name>A0ACC4BY37_POPAL</name>
<gene>
    <name evidence="1" type="ORF">D5086_014665</name>
</gene>